<keyword evidence="5 10" id="KW-0145">Chemotaxis</keyword>
<sequence length="136" mass="15307">MNMKSVFFAIVLTVLSGQFIGNAQAQSNFAYYGLEPDIVTNFLGSNANNLGFVRTTIELMLEDADYIEAIEHHSPLLRATIIDILGRQPKDKVKSLTGREDFRRSSLERIRELMQKETGNPMIKDIIITKFIVQGG</sequence>
<dbReference type="eggNOG" id="COG1580">
    <property type="taxonomic scope" value="Bacteria"/>
</dbReference>
<keyword evidence="12" id="KW-0282">Flagellum</keyword>
<comment type="function">
    <text evidence="1 10">Controls the rotational direction of flagella during chemotaxis.</text>
</comment>
<keyword evidence="12" id="KW-0969">Cilium</keyword>
<dbReference type="Pfam" id="PF03748">
    <property type="entry name" value="FliL"/>
    <property type="match status" value="1"/>
</dbReference>
<evidence type="ECO:0000256" key="4">
    <source>
        <dbReference type="ARBA" id="ARBA00022475"/>
    </source>
</evidence>
<dbReference type="Proteomes" id="UP000006334">
    <property type="component" value="Unassembled WGS sequence"/>
</dbReference>
<keyword evidence="10" id="KW-0997">Cell inner membrane</keyword>
<evidence type="ECO:0000256" key="11">
    <source>
        <dbReference type="SAM" id="SignalP"/>
    </source>
</evidence>
<keyword evidence="8" id="KW-1133">Transmembrane helix</keyword>
<keyword evidence="4" id="KW-1003">Cell membrane</keyword>
<feature type="signal peptide" evidence="11">
    <location>
        <begin position="1"/>
        <end position="25"/>
    </location>
</feature>
<accession>K6YFR4</accession>
<evidence type="ECO:0000256" key="5">
    <source>
        <dbReference type="ARBA" id="ARBA00022500"/>
    </source>
</evidence>
<comment type="subcellular location">
    <subcellularLocation>
        <location evidence="10">Cell inner membrane</location>
    </subcellularLocation>
    <subcellularLocation>
        <location evidence="2">Cell membrane</location>
        <topology evidence="2">Single-pass membrane protein</topology>
    </subcellularLocation>
</comment>
<evidence type="ECO:0000256" key="2">
    <source>
        <dbReference type="ARBA" id="ARBA00004162"/>
    </source>
</evidence>
<comment type="similarity">
    <text evidence="3 10">Belongs to the FliL family.</text>
</comment>
<reference evidence="12 13" key="1">
    <citation type="journal article" date="2017" name="Antonie Van Leeuwenhoek">
        <title>Rhizobium rhizosphaerae sp. nov., a novel species isolated from rice rhizosphere.</title>
        <authorList>
            <person name="Zhao J.J."/>
            <person name="Zhang J."/>
            <person name="Zhang R.J."/>
            <person name="Zhang C.W."/>
            <person name="Yin H.Q."/>
            <person name="Zhang X.X."/>
        </authorList>
    </citation>
    <scope>NUCLEOTIDE SEQUENCE [LARGE SCALE GENOMIC DNA]</scope>
    <source>
        <strain evidence="12 13">E3</strain>
    </source>
</reference>
<dbReference type="PANTHER" id="PTHR35091">
    <property type="entry name" value="FLAGELLAR PROTEIN FLIL"/>
    <property type="match status" value="1"/>
</dbReference>
<dbReference type="RefSeq" id="WP_008845278.1">
    <property type="nucleotide sequence ID" value="NZ_BAEN01000056.1"/>
</dbReference>
<evidence type="ECO:0000256" key="8">
    <source>
        <dbReference type="ARBA" id="ARBA00022989"/>
    </source>
</evidence>
<dbReference type="EMBL" id="BAEN01000056">
    <property type="protein sequence ID" value="GAC15473.1"/>
    <property type="molecule type" value="Genomic_DNA"/>
</dbReference>
<evidence type="ECO:0000256" key="10">
    <source>
        <dbReference type="RuleBase" id="RU364125"/>
    </source>
</evidence>
<comment type="caution">
    <text evidence="12">The sequence shown here is derived from an EMBL/GenBank/DDBJ whole genome shotgun (WGS) entry which is preliminary data.</text>
</comment>
<keyword evidence="12" id="KW-0966">Cell projection</keyword>
<evidence type="ECO:0000256" key="9">
    <source>
        <dbReference type="ARBA" id="ARBA00023136"/>
    </source>
</evidence>
<dbReference type="GO" id="GO:0009425">
    <property type="term" value="C:bacterial-type flagellum basal body"/>
    <property type="evidence" value="ECO:0007669"/>
    <property type="project" value="InterPro"/>
</dbReference>
<evidence type="ECO:0000256" key="6">
    <source>
        <dbReference type="ARBA" id="ARBA00022692"/>
    </source>
</evidence>
<gene>
    <name evidence="12" type="primary">fliL</name>
    <name evidence="12" type="ORF">GLIP_2852</name>
</gene>
<dbReference type="GO" id="GO:0071978">
    <property type="term" value="P:bacterial-type flagellum-dependent swarming motility"/>
    <property type="evidence" value="ECO:0007669"/>
    <property type="project" value="TreeGrafter"/>
</dbReference>
<evidence type="ECO:0000256" key="7">
    <source>
        <dbReference type="ARBA" id="ARBA00022779"/>
    </source>
</evidence>
<name>K6YFR4_9ALTE</name>
<dbReference type="GO" id="GO:0005886">
    <property type="term" value="C:plasma membrane"/>
    <property type="evidence" value="ECO:0007669"/>
    <property type="project" value="UniProtKB-SubCell"/>
</dbReference>
<feature type="chain" id="PRO_5003897407" description="Flagellar protein FliL" evidence="11">
    <location>
        <begin position="26"/>
        <end position="136"/>
    </location>
</feature>
<keyword evidence="6" id="KW-0812">Transmembrane</keyword>
<keyword evidence="7 10" id="KW-0283">Flagellar rotation</keyword>
<dbReference type="PANTHER" id="PTHR35091:SF5">
    <property type="entry name" value="FLAGELLAR PROTEIN FLIL"/>
    <property type="match status" value="1"/>
</dbReference>
<dbReference type="InterPro" id="IPR005503">
    <property type="entry name" value="FliL"/>
</dbReference>
<dbReference type="GO" id="GO:0006935">
    <property type="term" value="P:chemotaxis"/>
    <property type="evidence" value="ECO:0007669"/>
    <property type="project" value="UniProtKB-KW"/>
</dbReference>
<keyword evidence="13" id="KW-1185">Reference proteome</keyword>
<proteinExistence type="inferred from homology"/>
<keyword evidence="11" id="KW-0732">Signal</keyword>
<keyword evidence="9 10" id="KW-0472">Membrane</keyword>
<protein>
    <recommendedName>
        <fullName evidence="10">Flagellar protein FliL</fullName>
    </recommendedName>
</protein>
<evidence type="ECO:0000256" key="1">
    <source>
        <dbReference type="ARBA" id="ARBA00002254"/>
    </source>
</evidence>
<evidence type="ECO:0000313" key="13">
    <source>
        <dbReference type="Proteomes" id="UP000006334"/>
    </source>
</evidence>
<evidence type="ECO:0000256" key="3">
    <source>
        <dbReference type="ARBA" id="ARBA00008281"/>
    </source>
</evidence>
<organism evidence="12 13">
    <name type="scientific">Aliiglaciecola lipolytica E3</name>
    <dbReference type="NCBI Taxonomy" id="1127673"/>
    <lineage>
        <taxon>Bacteria</taxon>
        <taxon>Pseudomonadati</taxon>
        <taxon>Pseudomonadota</taxon>
        <taxon>Gammaproteobacteria</taxon>
        <taxon>Alteromonadales</taxon>
        <taxon>Alteromonadaceae</taxon>
        <taxon>Aliiglaciecola</taxon>
    </lineage>
</organism>
<evidence type="ECO:0000313" key="12">
    <source>
        <dbReference type="EMBL" id="GAC15473.1"/>
    </source>
</evidence>
<dbReference type="STRING" id="1127673.GLIP_2852"/>
<dbReference type="AlphaFoldDB" id="K6YFR4"/>